<evidence type="ECO:0000313" key="4">
    <source>
        <dbReference type="EMBL" id="CAB4850209.1"/>
    </source>
</evidence>
<dbReference type="EMBL" id="CAEZYF010000026">
    <property type="protein sequence ID" value="CAB4741940.1"/>
    <property type="molecule type" value="Genomic_DNA"/>
</dbReference>
<accession>A0A6J6A6B7</accession>
<evidence type="ECO:0000313" key="6">
    <source>
        <dbReference type="EMBL" id="CAB4971487.1"/>
    </source>
</evidence>
<protein>
    <submittedName>
        <fullName evidence="1">Unannotated protein</fullName>
    </submittedName>
</protein>
<proteinExistence type="predicted"/>
<dbReference type="EMBL" id="CAFBIY010000049">
    <property type="protein sequence ID" value="CAB4850209.1"/>
    <property type="molecule type" value="Genomic_DNA"/>
</dbReference>
<sequence>MQAVDQEAFAIGCLEAEIATARRRTVVANERAARAEALTHDAALASVDSLAEIEQQYANAIQQVREAARLEAEHIVAQARRNTNGMHHV</sequence>
<gene>
    <name evidence="2" type="ORF">UFOPK2656_02967</name>
    <name evidence="3" type="ORF">UFOPK3099_00137</name>
    <name evidence="4" type="ORF">UFOPK3267_01114</name>
    <name evidence="5" type="ORF">UFOPK3651_03294</name>
    <name evidence="6" type="ORF">UFOPK3931_00156</name>
    <name evidence="1" type="ORF">UFOPK4189_02642</name>
</gene>
<dbReference type="AlphaFoldDB" id="A0A6J6A6B7"/>
<evidence type="ECO:0000313" key="1">
    <source>
        <dbReference type="EMBL" id="CAB4364885.1"/>
    </source>
</evidence>
<dbReference type="EMBL" id="CAESGF010000020">
    <property type="protein sequence ID" value="CAB4364885.1"/>
    <property type="molecule type" value="Genomic_DNA"/>
</dbReference>
<dbReference type="EMBL" id="CAFBMT010000035">
    <property type="protein sequence ID" value="CAB4957586.1"/>
    <property type="molecule type" value="Genomic_DNA"/>
</dbReference>
<dbReference type="EMBL" id="CAFAAV010000005">
    <property type="protein sequence ID" value="CAB4801276.1"/>
    <property type="molecule type" value="Genomic_DNA"/>
</dbReference>
<dbReference type="EMBL" id="CAFBOL010000002">
    <property type="protein sequence ID" value="CAB4971487.1"/>
    <property type="molecule type" value="Genomic_DNA"/>
</dbReference>
<evidence type="ECO:0000313" key="5">
    <source>
        <dbReference type="EMBL" id="CAB4957586.1"/>
    </source>
</evidence>
<reference evidence="1" key="1">
    <citation type="submission" date="2020-05" db="EMBL/GenBank/DDBJ databases">
        <authorList>
            <person name="Chiriac C."/>
            <person name="Salcher M."/>
            <person name="Ghai R."/>
            <person name="Kavagutti S V."/>
        </authorList>
    </citation>
    <scope>NUCLEOTIDE SEQUENCE</scope>
</reference>
<evidence type="ECO:0000313" key="3">
    <source>
        <dbReference type="EMBL" id="CAB4801276.1"/>
    </source>
</evidence>
<organism evidence="1">
    <name type="scientific">freshwater metagenome</name>
    <dbReference type="NCBI Taxonomy" id="449393"/>
    <lineage>
        <taxon>unclassified sequences</taxon>
        <taxon>metagenomes</taxon>
        <taxon>ecological metagenomes</taxon>
    </lineage>
</organism>
<evidence type="ECO:0000313" key="2">
    <source>
        <dbReference type="EMBL" id="CAB4741940.1"/>
    </source>
</evidence>
<name>A0A6J6A6B7_9ZZZZ</name>